<protein>
    <recommendedName>
        <fullName evidence="2">Polymerase/histidinol phosphatase N-terminal domain-containing protein</fullName>
    </recommendedName>
</protein>
<dbReference type="InterPro" id="IPR016195">
    <property type="entry name" value="Pol/histidinol_Pase-like"/>
</dbReference>
<dbReference type="GO" id="GO:0008408">
    <property type="term" value="F:3'-5' exonuclease activity"/>
    <property type="evidence" value="ECO:0007669"/>
    <property type="project" value="InterPro"/>
</dbReference>
<gene>
    <name evidence="3" type="ORF">Pflav_090440</name>
</gene>
<feature type="domain" description="Polymerase/histidinol phosphatase N-terminal" evidence="2">
    <location>
        <begin position="60"/>
        <end position="127"/>
    </location>
</feature>
<keyword evidence="4" id="KW-1185">Reference proteome</keyword>
<organism evidence="3 4">
    <name type="scientific">Phytohabitans flavus</name>
    <dbReference type="NCBI Taxonomy" id="1076124"/>
    <lineage>
        <taxon>Bacteria</taxon>
        <taxon>Bacillati</taxon>
        <taxon>Actinomycetota</taxon>
        <taxon>Actinomycetes</taxon>
        <taxon>Micromonosporales</taxon>
        <taxon>Micromonosporaceae</taxon>
    </lineage>
</organism>
<name>A0A6F8Y933_9ACTN</name>
<dbReference type="Proteomes" id="UP000502508">
    <property type="component" value="Chromosome"/>
</dbReference>
<dbReference type="CDD" id="cd07431">
    <property type="entry name" value="PHP_PolIIIA"/>
    <property type="match status" value="1"/>
</dbReference>
<dbReference type="AlphaFoldDB" id="A0A6F8Y933"/>
<reference evidence="3 4" key="1">
    <citation type="submission" date="2020-03" db="EMBL/GenBank/DDBJ databases">
        <title>Whole genome shotgun sequence of Phytohabitans flavus NBRC 107702.</title>
        <authorList>
            <person name="Komaki H."/>
            <person name="Tamura T."/>
        </authorList>
    </citation>
    <scope>NUCLEOTIDE SEQUENCE [LARGE SCALE GENOMIC DNA]</scope>
    <source>
        <strain evidence="3 4">NBRC 107702</strain>
    </source>
</reference>
<dbReference type="InterPro" id="IPR004013">
    <property type="entry name" value="PHP_dom"/>
</dbReference>
<evidence type="ECO:0000256" key="1">
    <source>
        <dbReference type="SAM" id="MobiDB-lite"/>
    </source>
</evidence>
<dbReference type="SUPFAM" id="SSF89550">
    <property type="entry name" value="PHP domain-like"/>
    <property type="match status" value="1"/>
</dbReference>
<dbReference type="InterPro" id="IPR003141">
    <property type="entry name" value="Pol/His_phosphatase_N"/>
</dbReference>
<dbReference type="PANTHER" id="PTHR32294:SF4">
    <property type="entry name" value="ERROR-PRONE DNA POLYMERASE"/>
    <property type="match status" value="1"/>
</dbReference>
<dbReference type="PANTHER" id="PTHR32294">
    <property type="entry name" value="DNA POLYMERASE III SUBUNIT ALPHA"/>
    <property type="match status" value="1"/>
</dbReference>
<dbReference type="KEGG" id="pfla:Pflav_090440"/>
<evidence type="ECO:0000259" key="2">
    <source>
        <dbReference type="SMART" id="SM00481"/>
    </source>
</evidence>
<dbReference type="Gene3D" id="3.20.20.140">
    <property type="entry name" value="Metal-dependent hydrolases"/>
    <property type="match status" value="1"/>
</dbReference>
<reference evidence="3 4" key="2">
    <citation type="submission" date="2020-03" db="EMBL/GenBank/DDBJ databases">
        <authorList>
            <person name="Ichikawa N."/>
            <person name="Kimura A."/>
            <person name="Kitahashi Y."/>
            <person name="Uohara A."/>
        </authorList>
    </citation>
    <scope>NUCLEOTIDE SEQUENCE [LARGE SCALE GENOMIC DNA]</scope>
    <source>
        <strain evidence="3 4">NBRC 107702</strain>
    </source>
</reference>
<proteinExistence type="predicted"/>
<dbReference type="EMBL" id="AP022870">
    <property type="protein sequence ID" value="BCB82634.1"/>
    <property type="molecule type" value="Genomic_DNA"/>
</dbReference>
<accession>A0A6F8Y933</accession>
<dbReference type="Pfam" id="PF02811">
    <property type="entry name" value="PHP"/>
    <property type="match status" value="1"/>
</dbReference>
<dbReference type="GO" id="GO:0006260">
    <property type="term" value="P:DNA replication"/>
    <property type="evidence" value="ECO:0007669"/>
    <property type="project" value="InterPro"/>
</dbReference>
<feature type="region of interest" description="Disordered" evidence="1">
    <location>
        <begin position="159"/>
        <end position="183"/>
    </location>
</feature>
<dbReference type="InterPro" id="IPR004805">
    <property type="entry name" value="DnaE2/DnaE/PolC"/>
</dbReference>
<feature type="compositionally biased region" description="Basic residues" evidence="1">
    <location>
        <begin position="165"/>
        <end position="177"/>
    </location>
</feature>
<dbReference type="SMART" id="SM00481">
    <property type="entry name" value="POLIIIAc"/>
    <property type="match status" value="1"/>
</dbReference>
<evidence type="ECO:0000313" key="3">
    <source>
        <dbReference type="EMBL" id="BCB82634.1"/>
    </source>
</evidence>
<evidence type="ECO:0000313" key="4">
    <source>
        <dbReference type="Proteomes" id="UP000502508"/>
    </source>
</evidence>
<sequence length="183" mass="20038">MGFDNPVRLWAEMERVLSGRPVVDPLAVDADGGDSPAWSRKRPPYEGPALIRAEGTVPYAELHCHTNFSFLDGASHPEELAQEAARLGLTALAVTDHDGFYGVVRFAEAARAHQLPTIFGAELSLGLPGPQNGEPDPVGRHLLVLARGPEGYAQIARTVSQAQLRGRRRDVRSTRRSRSWERP</sequence>